<dbReference type="CDD" id="cd09010">
    <property type="entry name" value="MTAP_SsMTAPII_like_MTIP"/>
    <property type="match status" value="1"/>
</dbReference>
<comment type="caution">
    <text evidence="5">The sequence shown here is derived from an EMBL/GenBank/DDBJ whole genome shotgun (WGS) entry which is preliminary data.</text>
</comment>
<dbReference type="NCBIfam" id="NF006599">
    <property type="entry name" value="PRK09136.1"/>
    <property type="match status" value="1"/>
</dbReference>
<feature type="binding site" evidence="3">
    <location>
        <position position="8"/>
    </location>
    <ligand>
        <name>phosphate</name>
        <dbReference type="ChEBI" id="CHEBI:43474"/>
    </ligand>
</feature>
<accession>A0ABS8D203</accession>
<keyword evidence="2 3" id="KW-0808">Transferase</keyword>
<feature type="site" description="Important for substrate specificity" evidence="3">
    <location>
        <position position="165"/>
    </location>
</feature>
<organism evidence="5 6">
    <name type="scientific">Leeia speluncae</name>
    <dbReference type="NCBI Taxonomy" id="2884804"/>
    <lineage>
        <taxon>Bacteria</taxon>
        <taxon>Pseudomonadati</taxon>
        <taxon>Pseudomonadota</taxon>
        <taxon>Betaproteobacteria</taxon>
        <taxon>Neisseriales</taxon>
        <taxon>Leeiaceae</taxon>
        <taxon>Leeia</taxon>
    </lineage>
</organism>
<keyword evidence="6" id="KW-1185">Reference proteome</keyword>
<feature type="domain" description="Nucleoside phosphorylase" evidence="4">
    <location>
        <begin position="2"/>
        <end position="237"/>
    </location>
</feature>
<dbReference type="NCBIfam" id="TIGR01694">
    <property type="entry name" value="MTAP"/>
    <property type="match status" value="1"/>
</dbReference>
<evidence type="ECO:0000259" key="4">
    <source>
        <dbReference type="Pfam" id="PF01048"/>
    </source>
</evidence>
<dbReference type="InterPro" id="IPR035994">
    <property type="entry name" value="Nucleoside_phosphorylase_sf"/>
</dbReference>
<keyword evidence="1 3" id="KW-0328">Glycosyltransferase</keyword>
<feature type="site" description="Important for substrate specificity" evidence="3">
    <location>
        <position position="221"/>
    </location>
</feature>
<comment type="subunit">
    <text evidence="3">Homotrimer.</text>
</comment>
<comment type="function">
    <text evidence="3">Catalyzes the reversible phosphorylation of S-methyl-5'-thioinosine (MTI) to hypoxanthine and 5-methylthioribose-1-phosphate. Involved in the breakdown of S-methyl-5'-thioadenosine (MTA), a major by-product of polyamine biosynthesis. Catabolism of (MTA) occurs via deamination to MTI and phosphorolysis to hypoxanthine.</text>
</comment>
<evidence type="ECO:0000313" key="6">
    <source>
        <dbReference type="Proteomes" id="UP001165395"/>
    </source>
</evidence>
<dbReference type="EC" id="2.4.2.44" evidence="3"/>
<keyword evidence="3" id="KW-0660">Purine salvage</keyword>
<dbReference type="InterPro" id="IPR000845">
    <property type="entry name" value="Nucleoside_phosphorylase_d"/>
</dbReference>
<evidence type="ECO:0000256" key="3">
    <source>
        <dbReference type="HAMAP-Rule" id="MF_01963"/>
    </source>
</evidence>
<protein>
    <recommendedName>
        <fullName evidence="3">Probable S-methyl-5'-thioinosine phosphorylase</fullName>
        <ecNumber evidence="3">2.4.2.44</ecNumber>
    </recommendedName>
    <alternativeName>
        <fullName evidence="3">5'-methylthioinosine phosphorylase</fullName>
        <shortName evidence="3">MTI phosphorylase</shortName>
        <shortName evidence="3">MTIP</shortName>
    </alternativeName>
</protein>
<dbReference type="GO" id="GO:0016757">
    <property type="term" value="F:glycosyltransferase activity"/>
    <property type="evidence" value="ECO:0007669"/>
    <property type="project" value="UniProtKB-KW"/>
</dbReference>
<dbReference type="PANTHER" id="PTHR42679">
    <property type="entry name" value="S-METHYL-5'-THIOADENOSINE PHOSPHORYLASE"/>
    <property type="match status" value="1"/>
</dbReference>
<dbReference type="Gene3D" id="3.40.50.1580">
    <property type="entry name" value="Nucleoside phosphorylase domain"/>
    <property type="match status" value="1"/>
</dbReference>
<dbReference type="Pfam" id="PF01048">
    <property type="entry name" value="PNP_UDP_1"/>
    <property type="match status" value="1"/>
</dbReference>
<comment type="pathway">
    <text evidence="3">Purine metabolism; purine nucleoside salvage.</text>
</comment>
<dbReference type="SUPFAM" id="SSF53167">
    <property type="entry name" value="Purine and uridine phosphorylases"/>
    <property type="match status" value="1"/>
</dbReference>
<feature type="binding site" evidence="3">
    <location>
        <begin position="207"/>
        <end position="209"/>
    </location>
    <ligand>
        <name>substrate</name>
    </ligand>
</feature>
<feature type="binding site" evidence="3">
    <location>
        <position position="183"/>
    </location>
    <ligand>
        <name>substrate</name>
    </ligand>
</feature>
<comment type="catalytic activity">
    <reaction evidence="3">
        <text>S-methyl-5'-thioinosine + phosphate = 5-(methylsulfanyl)-alpha-D-ribose 1-phosphate + hypoxanthine</text>
        <dbReference type="Rhea" id="RHEA:30643"/>
        <dbReference type="ChEBI" id="CHEBI:17368"/>
        <dbReference type="ChEBI" id="CHEBI:43474"/>
        <dbReference type="ChEBI" id="CHEBI:48595"/>
        <dbReference type="ChEBI" id="CHEBI:58533"/>
        <dbReference type="EC" id="2.4.2.44"/>
    </reaction>
</comment>
<proteinExistence type="inferred from homology"/>
<feature type="binding site" evidence="3">
    <location>
        <position position="184"/>
    </location>
    <ligand>
        <name>phosphate</name>
        <dbReference type="ChEBI" id="CHEBI:43474"/>
    </ligand>
</feature>
<name>A0ABS8D203_9NEIS</name>
<comment type="similarity">
    <text evidence="3">Belongs to the PNP/MTAP phosphorylase family. MTAP subfamily.</text>
</comment>
<dbReference type="HAMAP" id="MF_01963">
    <property type="entry name" value="MTAP"/>
    <property type="match status" value="1"/>
</dbReference>
<comment type="caution">
    <text evidence="3">Lacks conserved residue(s) required for the propagation of feature annotation.</text>
</comment>
<dbReference type="InterPro" id="IPR010044">
    <property type="entry name" value="MTAP"/>
</dbReference>
<reference evidence="5" key="1">
    <citation type="submission" date="2021-10" db="EMBL/GenBank/DDBJ databases">
        <title>The complete genome sequence of Leeia sp. TBRC 13508.</title>
        <authorList>
            <person name="Charoenyingcharoen P."/>
            <person name="Yukphan P."/>
        </authorList>
    </citation>
    <scope>NUCLEOTIDE SEQUENCE</scope>
    <source>
        <strain evidence="5">TBRC 13508</strain>
    </source>
</reference>
<comment type="miscellaneous">
    <text evidence="3">Although this enzyme belongs to the family of MTA phosphorylases based on sequence homology, it has been shown that conserved amino acid substitutions in the substrate binding pocket convert the substrate specificity of this enzyme from 6-aminopurines to 6-oxopurines.</text>
</comment>
<sequence>MLAIIGGSGLSELPNVSITRRQVVRTPYGEPSCGLTFGEINGLEVVFLARHGYAHTLQPHEINYRANIWALAEQKVSRIIAVASVGGIRTDLTPGTLVVPDQLIDYTYGRSNTYFEGAMETIRHIDFTDPYSPDARACILLAAKRQNITVVDGGTYACTQGPRLETAAEIRRLEGDGADMVGMTGMPEAVLARELGVPYASLCLVGNYAAGKGNNQHRIDVSAASQVLSSNMEKLLSILGSICADEFCSLGGTAPAVE</sequence>
<dbReference type="EMBL" id="JAJBZT010000001">
    <property type="protein sequence ID" value="MCB6182226.1"/>
    <property type="molecule type" value="Genomic_DNA"/>
</dbReference>
<feature type="binding site" evidence="3">
    <location>
        <begin position="50"/>
        <end position="51"/>
    </location>
    <ligand>
        <name>phosphate</name>
        <dbReference type="ChEBI" id="CHEBI:43474"/>
    </ligand>
</feature>
<evidence type="ECO:0000313" key="5">
    <source>
        <dbReference type="EMBL" id="MCB6182226.1"/>
    </source>
</evidence>
<dbReference type="PANTHER" id="PTHR42679:SF2">
    <property type="entry name" value="S-METHYL-5'-THIOADENOSINE PHOSPHORYLASE"/>
    <property type="match status" value="1"/>
</dbReference>
<gene>
    <name evidence="5" type="ORF">LIN78_01475</name>
</gene>
<dbReference type="Proteomes" id="UP001165395">
    <property type="component" value="Unassembled WGS sequence"/>
</dbReference>
<evidence type="ECO:0000256" key="1">
    <source>
        <dbReference type="ARBA" id="ARBA00022676"/>
    </source>
</evidence>
<evidence type="ECO:0000256" key="2">
    <source>
        <dbReference type="ARBA" id="ARBA00022679"/>
    </source>
</evidence>
<dbReference type="RefSeq" id="WP_227177758.1">
    <property type="nucleotide sequence ID" value="NZ_JAJBZT010000001.1"/>
</dbReference>